<keyword evidence="4" id="KW-1185">Reference proteome</keyword>
<dbReference type="EMBL" id="JAATEP010000006">
    <property type="protein sequence ID" value="NJP89963.1"/>
    <property type="molecule type" value="Genomic_DNA"/>
</dbReference>
<feature type="compositionally biased region" description="Pro residues" evidence="1">
    <location>
        <begin position="386"/>
        <end position="396"/>
    </location>
</feature>
<feature type="compositionally biased region" description="Low complexity" evidence="1">
    <location>
        <begin position="355"/>
        <end position="385"/>
    </location>
</feature>
<gene>
    <name evidence="3" type="ORF">HCN51_10970</name>
</gene>
<dbReference type="Proteomes" id="UP000696294">
    <property type="component" value="Unassembled WGS sequence"/>
</dbReference>
<feature type="compositionally biased region" description="Pro residues" evidence="1">
    <location>
        <begin position="344"/>
        <end position="354"/>
    </location>
</feature>
<feature type="transmembrane region" description="Helical" evidence="2">
    <location>
        <begin position="45"/>
        <end position="67"/>
    </location>
</feature>
<evidence type="ECO:0008006" key="5">
    <source>
        <dbReference type="Google" id="ProtNLM"/>
    </source>
</evidence>
<evidence type="ECO:0000256" key="2">
    <source>
        <dbReference type="SAM" id="Phobius"/>
    </source>
</evidence>
<organism evidence="3 4">
    <name type="scientific">Nonomuraea composti</name>
    <dbReference type="NCBI Taxonomy" id="2720023"/>
    <lineage>
        <taxon>Bacteria</taxon>
        <taxon>Bacillati</taxon>
        <taxon>Actinomycetota</taxon>
        <taxon>Actinomycetes</taxon>
        <taxon>Streptosporangiales</taxon>
        <taxon>Streptosporangiaceae</taxon>
        <taxon>Nonomuraea</taxon>
    </lineage>
</organism>
<keyword evidence="2" id="KW-1133">Transmembrane helix</keyword>
<evidence type="ECO:0000256" key="1">
    <source>
        <dbReference type="SAM" id="MobiDB-lite"/>
    </source>
</evidence>
<feature type="region of interest" description="Disordered" evidence="1">
    <location>
        <begin position="330"/>
        <end position="432"/>
    </location>
</feature>
<comment type="caution">
    <text evidence="3">The sequence shown here is derived from an EMBL/GenBank/DDBJ whole genome shotgun (WGS) entry which is preliminary data.</text>
</comment>
<evidence type="ECO:0000313" key="3">
    <source>
        <dbReference type="EMBL" id="NJP89963.1"/>
    </source>
</evidence>
<dbReference type="RefSeq" id="WP_168009324.1">
    <property type="nucleotide sequence ID" value="NZ_JAATEP010000006.1"/>
</dbReference>
<dbReference type="NCBIfam" id="NF038083">
    <property type="entry name" value="CU044_5270_fam"/>
    <property type="match status" value="1"/>
</dbReference>
<protein>
    <recommendedName>
        <fullName evidence="5">CU044_5270 family protein</fullName>
    </recommendedName>
</protein>
<proteinExistence type="predicted"/>
<keyword evidence="2" id="KW-0472">Membrane</keyword>
<accession>A0ABX1AWG8</accession>
<dbReference type="InterPro" id="IPR047789">
    <property type="entry name" value="CU044_5270-like"/>
</dbReference>
<name>A0ABX1AWG8_9ACTN</name>
<evidence type="ECO:0000313" key="4">
    <source>
        <dbReference type="Proteomes" id="UP000696294"/>
    </source>
</evidence>
<keyword evidence="2" id="KW-0812">Transmembrane</keyword>
<sequence>MDDEIREFAEGRPDVPPYGAEARARARERLLAEARHGRRFRLPRLGWQAAAAFGVTVVLVGGVAVALSNQGPGGPATSVVQAVDMPKGELNPRPGQFIVVESETMYTSQSFADGKETRYLYRTHRKIWQSTDGSANGLLMSESLEPRPWPGETLPEEAKAPLDGPSYMGLPSCPEKFGERRTDYAYLSTLPTDAAALRERLYRLSARPQEDGKAVDRDVEAFGQGRDLLLETYLPRAQREALFEAIKGIPGVETADGVKDSAGRAGTALQRLDRGGVRTQLIFDPATYLYMGERQVVVDAAEAKAPEGSVLAWTAQLGVAVADRLPDVEASTEGDVTCTQPQPSESPAPVPPSAVPTESAAPVASPAKPTESAPAAVPTESASPVASPPESAPPARPSESASPVPKETAPSAVPETRAADRPTEGPSPVATR</sequence>
<reference evidence="3 4" key="1">
    <citation type="submission" date="2020-03" db="EMBL/GenBank/DDBJ databases">
        <title>WGS of actinomycetes isolated from Thailand.</title>
        <authorList>
            <person name="Thawai C."/>
        </authorList>
    </citation>
    <scope>NUCLEOTIDE SEQUENCE [LARGE SCALE GENOMIC DNA]</scope>
    <source>
        <strain evidence="3 4">FMUSA5-5</strain>
    </source>
</reference>